<dbReference type="Proteomes" id="UP001151760">
    <property type="component" value="Unassembled WGS sequence"/>
</dbReference>
<evidence type="ECO:0000256" key="1">
    <source>
        <dbReference type="SAM" id="MobiDB-lite"/>
    </source>
</evidence>
<evidence type="ECO:0000313" key="3">
    <source>
        <dbReference type="Proteomes" id="UP001151760"/>
    </source>
</evidence>
<feature type="compositionally biased region" description="Basic and acidic residues" evidence="1">
    <location>
        <begin position="48"/>
        <end position="67"/>
    </location>
</feature>
<gene>
    <name evidence="2" type="ORF">Tco_0726167</name>
</gene>
<name>A0ABQ4YFW1_9ASTR</name>
<accession>A0ABQ4YFW1</accession>
<sequence>MRYPIWEKGLSRGKDIKVKKSKNKQKPTRNEETSDHEERYQSRISPTQEKRQESKEKDKSLKEKDHVALTMEDESTKVPLGLSTPIG</sequence>
<evidence type="ECO:0000313" key="2">
    <source>
        <dbReference type="EMBL" id="GJS76286.1"/>
    </source>
</evidence>
<feature type="compositionally biased region" description="Basic and acidic residues" evidence="1">
    <location>
        <begin position="28"/>
        <end position="41"/>
    </location>
</feature>
<feature type="region of interest" description="Disordered" evidence="1">
    <location>
        <begin position="1"/>
        <end position="87"/>
    </location>
</feature>
<dbReference type="EMBL" id="BQNB010010365">
    <property type="protein sequence ID" value="GJS76286.1"/>
    <property type="molecule type" value="Genomic_DNA"/>
</dbReference>
<proteinExistence type="predicted"/>
<protein>
    <submittedName>
        <fullName evidence="2">Uncharacterized protein</fullName>
    </submittedName>
</protein>
<organism evidence="2 3">
    <name type="scientific">Tanacetum coccineum</name>
    <dbReference type="NCBI Taxonomy" id="301880"/>
    <lineage>
        <taxon>Eukaryota</taxon>
        <taxon>Viridiplantae</taxon>
        <taxon>Streptophyta</taxon>
        <taxon>Embryophyta</taxon>
        <taxon>Tracheophyta</taxon>
        <taxon>Spermatophyta</taxon>
        <taxon>Magnoliopsida</taxon>
        <taxon>eudicotyledons</taxon>
        <taxon>Gunneridae</taxon>
        <taxon>Pentapetalae</taxon>
        <taxon>asterids</taxon>
        <taxon>campanulids</taxon>
        <taxon>Asterales</taxon>
        <taxon>Asteraceae</taxon>
        <taxon>Asteroideae</taxon>
        <taxon>Anthemideae</taxon>
        <taxon>Anthemidinae</taxon>
        <taxon>Tanacetum</taxon>
    </lineage>
</organism>
<feature type="compositionally biased region" description="Basic and acidic residues" evidence="1">
    <location>
        <begin position="9"/>
        <end position="18"/>
    </location>
</feature>
<reference evidence="2" key="2">
    <citation type="submission" date="2022-01" db="EMBL/GenBank/DDBJ databases">
        <authorList>
            <person name="Yamashiro T."/>
            <person name="Shiraishi A."/>
            <person name="Satake H."/>
            <person name="Nakayama K."/>
        </authorList>
    </citation>
    <scope>NUCLEOTIDE SEQUENCE</scope>
</reference>
<keyword evidence="3" id="KW-1185">Reference proteome</keyword>
<reference evidence="2" key="1">
    <citation type="journal article" date="2022" name="Int. J. Mol. Sci.">
        <title>Draft Genome of Tanacetum Coccineum: Genomic Comparison of Closely Related Tanacetum-Family Plants.</title>
        <authorList>
            <person name="Yamashiro T."/>
            <person name="Shiraishi A."/>
            <person name="Nakayama K."/>
            <person name="Satake H."/>
        </authorList>
    </citation>
    <scope>NUCLEOTIDE SEQUENCE</scope>
</reference>
<comment type="caution">
    <text evidence="2">The sequence shown here is derived from an EMBL/GenBank/DDBJ whole genome shotgun (WGS) entry which is preliminary data.</text>
</comment>